<accession>A0A6M3KT31</accession>
<sequence length="178" mass="20269">MVKIIENTVREEYNVWKNTPPDTRVPKAKITWAAEHNIHETTLTKWDRDDRKVKEGEKYNSEGHLLTQLQAVDADLILACRKGNAQALKIFFQRTGLLVEKPVEVNIFNANDYIEGSRGILEKLRADFRKYAGACPVCGESKSVRIEPCLDTKSKYREDREVATLALPAGTEQHNTEV</sequence>
<reference evidence="1" key="1">
    <citation type="submission" date="2020-03" db="EMBL/GenBank/DDBJ databases">
        <title>The deep terrestrial virosphere.</title>
        <authorList>
            <person name="Holmfeldt K."/>
            <person name="Nilsson E."/>
            <person name="Simone D."/>
            <person name="Lopez-Fernandez M."/>
            <person name="Wu X."/>
            <person name="de Brujin I."/>
            <person name="Lundin D."/>
            <person name="Andersson A."/>
            <person name="Bertilsson S."/>
            <person name="Dopson M."/>
        </authorList>
    </citation>
    <scope>NUCLEOTIDE SEQUENCE</scope>
    <source>
        <strain evidence="1">MM415B02257</strain>
    </source>
</reference>
<organism evidence="1">
    <name type="scientific">viral metagenome</name>
    <dbReference type="NCBI Taxonomy" id="1070528"/>
    <lineage>
        <taxon>unclassified sequences</taxon>
        <taxon>metagenomes</taxon>
        <taxon>organismal metagenomes</taxon>
    </lineage>
</organism>
<dbReference type="Gene3D" id="1.10.10.60">
    <property type="entry name" value="Homeodomain-like"/>
    <property type="match status" value="1"/>
</dbReference>
<dbReference type="EMBL" id="MT142560">
    <property type="protein sequence ID" value="QJA85196.1"/>
    <property type="molecule type" value="Genomic_DNA"/>
</dbReference>
<proteinExistence type="predicted"/>
<protein>
    <submittedName>
        <fullName evidence="1">Uncharacterized protein</fullName>
    </submittedName>
</protein>
<name>A0A6M3KT31_9ZZZZ</name>
<dbReference type="AlphaFoldDB" id="A0A6M3KT31"/>
<gene>
    <name evidence="1" type="ORF">MM415B02257_0007</name>
</gene>
<evidence type="ECO:0000313" key="1">
    <source>
        <dbReference type="EMBL" id="QJA85196.1"/>
    </source>
</evidence>